<dbReference type="AlphaFoldDB" id="A0A251U0S2"/>
<reference evidence="2" key="2">
    <citation type="submission" date="2017-02" db="EMBL/GenBank/DDBJ databases">
        <title>Sunflower complete genome.</title>
        <authorList>
            <person name="Langlade N."/>
            <person name="Munos S."/>
        </authorList>
    </citation>
    <scope>NUCLEOTIDE SEQUENCE [LARGE SCALE GENOMIC DNA]</scope>
    <source>
        <tissue evidence="2">Leaves</tissue>
    </source>
</reference>
<dbReference type="PANTHER" id="PTHR37900:SF5">
    <property type="entry name" value="OS02G0159250 PROTEIN"/>
    <property type="match status" value="1"/>
</dbReference>
<dbReference type="EMBL" id="MNCJ02000324">
    <property type="protein sequence ID" value="KAF5793259.1"/>
    <property type="molecule type" value="Genomic_DNA"/>
</dbReference>
<evidence type="ECO:0000313" key="3">
    <source>
        <dbReference type="Proteomes" id="UP000215914"/>
    </source>
</evidence>
<dbReference type="EMBL" id="CM007898">
    <property type="protein sequence ID" value="OTG16784.1"/>
    <property type="molecule type" value="Genomic_DNA"/>
</dbReference>
<name>A0A251U0S2_HELAN</name>
<dbReference type="PANTHER" id="PTHR37900">
    <property type="match status" value="1"/>
</dbReference>
<sequence length="73" mass="8439">MGMRGLLLGSVARQVNAMAIHPAATVTTILHYSSLLPRDLTVDLERRRLIRHELLNRHNFLFRIIVSILTCFW</sequence>
<dbReference type="OMA" id="TILYYSD"/>
<proteinExistence type="predicted"/>
<evidence type="ECO:0000313" key="1">
    <source>
        <dbReference type="EMBL" id="KAF5793259.1"/>
    </source>
</evidence>
<gene>
    <name evidence="2" type="ORF">HannXRQ_Chr09g0275201</name>
    <name evidence="1" type="ORF">HanXRQr2_Chr09g0415441</name>
</gene>
<reference evidence="1 3" key="1">
    <citation type="journal article" date="2017" name="Nature">
        <title>The sunflower genome provides insights into oil metabolism, flowering and Asterid evolution.</title>
        <authorList>
            <person name="Badouin H."/>
            <person name="Gouzy J."/>
            <person name="Grassa C.J."/>
            <person name="Murat F."/>
            <person name="Staton S.E."/>
            <person name="Cottret L."/>
            <person name="Lelandais-Briere C."/>
            <person name="Owens G.L."/>
            <person name="Carrere S."/>
            <person name="Mayjonade B."/>
            <person name="Legrand L."/>
            <person name="Gill N."/>
            <person name="Kane N.C."/>
            <person name="Bowers J.E."/>
            <person name="Hubner S."/>
            <person name="Bellec A."/>
            <person name="Berard A."/>
            <person name="Berges H."/>
            <person name="Blanchet N."/>
            <person name="Boniface M.C."/>
            <person name="Brunel D."/>
            <person name="Catrice O."/>
            <person name="Chaidir N."/>
            <person name="Claudel C."/>
            <person name="Donnadieu C."/>
            <person name="Faraut T."/>
            <person name="Fievet G."/>
            <person name="Helmstetter N."/>
            <person name="King M."/>
            <person name="Knapp S.J."/>
            <person name="Lai Z."/>
            <person name="Le Paslier M.C."/>
            <person name="Lippi Y."/>
            <person name="Lorenzon L."/>
            <person name="Mandel J.R."/>
            <person name="Marage G."/>
            <person name="Marchand G."/>
            <person name="Marquand E."/>
            <person name="Bret-Mestries E."/>
            <person name="Morien E."/>
            <person name="Nambeesan S."/>
            <person name="Nguyen T."/>
            <person name="Pegot-Espagnet P."/>
            <person name="Pouilly N."/>
            <person name="Raftis F."/>
            <person name="Sallet E."/>
            <person name="Schiex T."/>
            <person name="Thomas J."/>
            <person name="Vandecasteele C."/>
            <person name="Vares D."/>
            <person name="Vear F."/>
            <person name="Vautrin S."/>
            <person name="Crespi M."/>
            <person name="Mangin B."/>
            <person name="Burke J.M."/>
            <person name="Salse J."/>
            <person name="Munos S."/>
            <person name="Vincourt P."/>
            <person name="Rieseberg L.H."/>
            <person name="Langlade N.B."/>
        </authorList>
    </citation>
    <scope>NUCLEOTIDE SEQUENCE [LARGE SCALE GENOMIC DNA]</scope>
    <source>
        <strain evidence="3">cv. SF193</strain>
        <tissue evidence="1">Leaves</tissue>
    </source>
</reference>
<dbReference type="Gramene" id="mRNA:HanXRQr2_Chr09g0415441">
    <property type="protein sequence ID" value="mRNA:HanXRQr2_Chr09g0415441"/>
    <property type="gene ID" value="HanXRQr2_Chr09g0415441"/>
</dbReference>
<reference evidence="1" key="3">
    <citation type="submission" date="2020-06" db="EMBL/GenBank/DDBJ databases">
        <title>Helianthus annuus Genome sequencing and assembly Release 2.</title>
        <authorList>
            <person name="Gouzy J."/>
            <person name="Langlade N."/>
            <person name="Munos S."/>
        </authorList>
    </citation>
    <scope>NUCLEOTIDE SEQUENCE</scope>
    <source>
        <tissue evidence="1">Leaves</tissue>
    </source>
</reference>
<dbReference type="InParanoid" id="A0A251U0S2"/>
<dbReference type="Proteomes" id="UP000215914">
    <property type="component" value="Chromosome 9"/>
</dbReference>
<protein>
    <submittedName>
        <fullName evidence="2">Uncharacterized protein</fullName>
    </submittedName>
</protein>
<accession>A0A251U0S2</accession>
<evidence type="ECO:0000313" key="2">
    <source>
        <dbReference type="EMBL" id="OTG16784.1"/>
    </source>
</evidence>
<organism evidence="2 3">
    <name type="scientific">Helianthus annuus</name>
    <name type="common">Common sunflower</name>
    <dbReference type="NCBI Taxonomy" id="4232"/>
    <lineage>
        <taxon>Eukaryota</taxon>
        <taxon>Viridiplantae</taxon>
        <taxon>Streptophyta</taxon>
        <taxon>Embryophyta</taxon>
        <taxon>Tracheophyta</taxon>
        <taxon>Spermatophyta</taxon>
        <taxon>Magnoliopsida</taxon>
        <taxon>eudicotyledons</taxon>
        <taxon>Gunneridae</taxon>
        <taxon>Pentapetalae</taxon>
        <taxon>asterids</taxon>
        <taxon>campanulids</taxon>
        <taxon>Asterales</taxon>
        <taxon>Asteraceae</taxon>
        <taxon>Asteroideae</taxon>
        <taxon>Heliantheae alliance</taxon>
        <taxon>Heliantheae</taxon>
        <taxon>Helianthus</taxon>
    </lineage>
</organism>
<keyword evidence="3" id="KW-1185">Reference proteome</keyword>